<proteinExistence type="predicted"/>
<keyword evidence="2" id="KW-1185">Reference proteome</keyword>
<reference evidence="1" key="1">
    <citation type="submission" date="2023-05" db="EMBL/GenBank/DDBJ databases">
        <authorList>
            <person name="Stuckert A."/>
        </authorList>
    </citation>
    <scope>NUCLEOTIDE SEQUENCE</scope>
</reference>
<protein>
    <submittedName>
        <fullName evidence="1">Uncharacterized protein</fullName>
    </submittedName>
</protein>
<name>A0ABN9DI15_9NEOB</name>
<comment type="caution">
    <text evidence="1">The sequence shown here is derived from an EMBL/GenBank/DDBJ whole genome shotgun (WGS) entry which is preliminary data.</text>
</comment>
<dbReference type="Proteomes" id="UP001162483">
    <property type="component" value="Unassembled WGS sequence"/>
</dbReference>
<dbReference type="EMBL" id="CATNWA010014470">
    <property type="protein sequence ID" value="CAI9572184.1"/>
    <property type="molecule type" value="Genomic_DNA"/>
</dbReference>
<feature type="non-terminal residue" evidence="1">
    <location>
        <position position="108"/>
    </location>
</feature>
<organism evidence="1 2">
    <name type="scientific">Staurois parvus</name>
    <dbReference type="NCBI Taxonomy" id="386267"/>
    <lineage>
        <taxon>Eukaryota</taxon>
        <taxon>Metazoa</taxon>
        <taxon>Chordata</taxon>
        <taxon>Craniata</taxon>
        <taxon>Vertebrata</taxon>
        <taxon>Euteleostomi</taxon>
        <taxon>Amphibia</taxon>
        <taxon>Batrachia</taxon>
        <taxon>Anura</taxon>
        <taxon>Neobatrachia</taxon>
        <taxon>Ranoidea</taxon>
        <taxon>Ranidae</taxon>
        <taxon>Staurois</taxon>
    </lineage>
</organism>
<accession>A0ABN9DI15</accession>
<evidence type="ECO:0000313" key="1">
    <source>
        <dbReference type="EMBL" id="CAI9572184.1"/>
    </source>
</evidence>
<evidence type="ECO:0000313" key="2">
    <source>
        <dbReference type="Proteomes" id="UP001162483"/>
    </source>
</evidence>
<sequence>MGTPGSLVDLEVKTTSASSCLIRILDSSLLLLDVGETFSAAMVYNSLQYTSLNGYYAAGFNVEPPQPPCIDAKKQILVNGTYFEPVNFPGEKDVSKVYRDIGMHVITG</sequence>
<gene>
    <name evidence="1" type="ORF">SPARVUS_LOCUS7396204</name>
</gene>